<dbReference type="RefSeq" id="WP_128389819.1">
    <property type="nucleotide sequence ID" value="NZ_SBII01000005.1"/>
</dbReference>
<gene>
    <name evidence="1" type="ORF">EPI11_09980</name>
</gene>
<keyword evidence="2" id="KW-1185">Reference proteome</keyword>
<evidence type="ECO:0000313" key="1">
    <source>
        <dbReference type="EMBL" id="RWX00590.1"/>
    </source>
</evidence>
<dbReference type="Proteomes" id="UP000287527">
    <property type="component" value="Unassembled WGS sequence"/>
</dbReference>
<dbReference type="EMBL" id="SBII01000005">
    <property type="protein sequence ID" value="RWX00590.1"/>
    <property type="molecule type" value="Genomic_DNA"/>
</dbReference>
<organism evidence="1 2">
    <name type="scientific">Flavobacterium cerinum</name>
    <dbReference type="NCBI Taxonomy" id="2502784"/>
    <lineage>
        <taxon>Bacteria</taxon>
        <taxon>Pseudomonadati</taxon>
        <taxon>Bacteroidota</taxon>
        <taxon>Flavobacteriia</taxon>
        <taxon>Flavobacteriales</taxon>
        <taxon>Flavobacteriaceae</taxon>
        <taxon>Flavobacterium</taxon>
    </lineage>
</organism>
<name>A0A444HB84_9FLAO</name>
<reference evidence="1 2" key="1">
    <citation type="submission" date="2019-01" db="EMBL/GenBank/DDBJ databases">
        <title>Flavobacterium sp. nov.,isolated from freshwater.</title>
        <authorList>
            <person name="Zhang R."/>
            <person name="Du Z.-J."/>
        </authorList>
    </citation>
    <scope>NUCLEOTIDE SEQUENCE [LARGE SCALE GENOMIC DNA]</scope>
    <source>
        <strain evidence="1 2">1E403</strain>
    </source>
</reference>
<comment type="caution">
    <text evidence="1">The sequence shown here is derived from an EMBL/GenBank/DDBJ whole genome shotgun (WGS) entry which is preliminary data.</text>
</comment>
<evidence type="ECO:0000313" key="2">
    <source>
        <dbReference type="Proteomes" id="UP000287527"/>
    </source>
</evidence>
<dbReference type="OrthoDB" id="9793188at2"/>
<proteinExistence type="predicted"/>
<dbReference type="AlphaFoldDB" id="A0A444HB84"/>
<sequence length="90" mass="10369">MTISQFDKTKPVITTVFVVKQKSPITEVVYDTDGDLQMLGDEDSEVEDAMVLSLEQILDLDKTLLDLPDLELGMRYFRNHIGDDWQDFKD</sequence>
<protein>
    <submittedName>
        <fullName evidence="1">Uncharacterized protein</fullName>
    </submittedName>
</protein>
<accession>A0A444HB84</accession>